<dbReference type="NCBIfam" id="NF002003">
    <property type="entry name" value="PRK00802.1-3"/>
    <property type="match status" value="1"/>
</dbReference>
<dbReference type="Proteomes" id="UP001305702">
    <property type="component" value="Chromosome"/>
</dbReference>
<evidence type="ECO:0000313" key="6">
    <source>
        <dbReference type="EMBL" id="WNQ11135.1"/>
    </source>
</evidence>
<dbReference type="RefSeq" id="WP_315604911.1">
    <property type="nucleotide sequence ID" value="NZ_CP130318.1"/>
</dbReference>
<sequence length="185" mass="20418">MEKLGKDFVERDVVEVARELLGCYLVRRMGGEEIVVQLTETEAYRGGDDPASHAHRGVTPRNSLMFGEPGRLYVYLIYGMHSCMNVVTNGAGTPGAVLLRAARPVSGLESIRSLRPGVPDKTLMNGPGKLCQALGVTRELNGYDLLADPLQEMTLWRGEPLPYRCTERIGISKGKDLLWRFLAEA</sequence>
<evidence type="ECO:0000256" key="1">
    <source>
        <dbReference type="ARBA" id="ARBA00009232"/>
    </source>
</evidence>
<keyword evidence="7" id="KW-1185">Reference proteome</keyword>
<evidence type="ECO:0000256" key="2">
    <source>
        <dbReference type="ARBA" id="ARBA00022763"/>
    </source>
</evidence>
<dbReference type="GO" id="GO:0003677">
    <property type="term" value="F:DNA binding"/>
    <property type="evidence" value="ECO:0007669"/>
    <property type="project" value="InterPro"/>
</dbReference>
<evidence type="ECO:0000256" key="4">
    <source>
        <dbReference type="ARBA" id="ARBA00023204"/>
    </source>
</evidence>
<dbReference type="AlphaFoldDB" id="A0AA96LFG5"/>
<dbReference type="NCBIfam" id="TIGR00567">
    <property type="entry name" value="3mg"/>
    <property type="match status" value="1"/>
</dbReference>
<proteinExistence type="inferred from homology"/>
<dbReference type="GO" id="GO:0003905">
    <property type="term" value="F:alkylbase DNA N-glycosylase activity"/>
    <property type="evidence" value="ECO:0007669"/>
    <property type="project" value="InterPro"/>
</dbReference>
<keyword evidence="2 5" id="KW-0227">DNA damage</keyword>
<dbReference type="InterPro" id="IPR003180">
    <property type="entry name" value="MPG"/>
</dbReference>
<dbReference type="EMBL" id="CP130318">
    <property type="protein sequence ID" value="WNQ11135.1"/>
    <property type="molecule type" value="Genomic_DNA"/>
</dbReference>
<name>A0AA96LFG5_9BACL</name>
<dbReference type="Gene3D" id="3.10.300.10">
    <property type="entry name" value="Methylpurine-DNA glycosylase (MPG)"/>
    <property type="match status" value="1"/>
</dbReference>
<evidence type="ECO:0000256" key="5">
    <source>
        <dbReference type="HAMAP-Rule" id="MF_00527"/>
    </source>
</evidence>
<dbReference type="EC" id="3.2.2.-" evidence="5"/>
<dbReference type="GO" id="GO:0006284">
    <property type="term" value="P:base-excision repair"/>
    <property type="evidence" value="ECO:0007669"/>
    <property type="project" value="InterPro"/>
</dbReference>
<organism evidence="6 7">
    <name type="scientific">Paenibacillus aurantius</name>
    <dbReference type="NCBI Taxonomy" id="2918900"/>
    <lineage>
        <taxon>Bacteria</taxon>
        <taxon>Bacillati</taxon>
        <taxon>Bacillota</taxon>
        <taxon>Bacilli</taxon>
        <taxon>Bacillales</taxon>
        <taxon>Paenibacillaceae</taxon>
        <taxon>Paenibacillus</taxon>
    </lineage>
</organism>
<comment type="similarity">
    <text evidence="1 5">Belongs to the DNA glycosylase MPG family.</text>
</comment>
<dbReference type="FunFam" id="3.10.300.10:FF:000001">
    <property type="entry name" value="Putative 3-methyladenine DNA glycosylase"/>
    <property type="match status" value="1"/>
</dbReference>
<protein>
    <recommendedName>
        <fullName evidence="5">Putative 3-methyladenine DNA glycosylase</fullName>
        <ecNumber evidence="5">3.2.2.-</ecNumber>
    </recommendedName>
</protein>
<dbReference type="KEGG" id="paun:MJA45_26640"/>
<keyword evidence="3 5" id="KW-0378">Hydrolase</keyword>
<dbReference type="PANTHER" id="PTHR10429">
    <property type="entry name" value="DNA-3-METHYLADENINE GLYCOSYLASE"/>
    <property type="match status" value="1"/>
</dbReference>
<accession>A0AA96LFG5</accession>
<dbReference type="PANTHER" id="PTHR10429:SF0">
    <property type="entry name" value="DNA-3-METHYLADENINE GLYCOSYLASE"/>
    <property type="match status" value="1"/>
</dbReference>
<dbReference type="SUPFAM" id="SSF50486">
    <property type="entry name" value="FMT C-terminal domain-like"/>
    <property type="match status" value="1"/>
</dbReference>
<dbReference type="Pfam" id="PF02245">
    <property type="entry name" value="Pur_DNA_glyco"/>
    <property type="match status" value="1"/>
</dbReference>
<gene>
    <name evidence="6" type="ORF">MJA45_26640</name>
</gene>
<evidence type="ECO:0000313" key="7">
    <source>
        <dbReference type="Proteomes" id="UP001305702"/>
    </source>
</evidence>
<dbReference type="CDD" id="cd00540">
    <property type="entry name" value="AAG"/>
    <property type="match status" value="1"/>
</dbReference>
<dbReference type="InterPro" id="IPR036995">
    <property type="entry name" value="MPG_sf"/>
</dbReference>
<dbReference type="InterPro" id="IPR011034">
    <property type="entry name" value="Formyl_transferase-like_C_sf"/>
</dbReference>
<keyword evidence="6" id="KW-0326">Glycosidase</keyword>
<evidence type="ECO:0000256" key="3">
    <source>
        <dbReference type="ARBA" id="ARBA00022801"/>
    </source>
</evidence>
<reference evidence="6 7" key="1">
    <citation type="submission" date="2022-02" db="EMBL/GenBank/DDBJ databases">
        <title>Paenibacillus sp. MBLB1776 Whole Genome Shotgun Sequencing.</title>
        <authorList>
            <person name="Hwang C.Y."/>
            <person name="Cho E.-S."/>
            <person name="Seo M.-J."/>
        </authorList>
    </citation>
    <scope>NUCLEOTIDE SEQUENCE [LARGE SCALE GENOMIC DNA]</scope>
    <source>
        <strain evidence="6 7">MBLB1776</strain>
    </source>
</reference>
<dbReference type="HAMAP" id="MF_00527">
    <property type="entry name" value="3MGH"/>
    <property type="match status" value="1"/>
</dbReference>
<keyword evidence="4 5" id="KW-0234">DNA repair</keyword>